<organism evidence="3 4">
    <name type="scientific">Bacteroides ovatus</name>
    <dbReference type="NCBI Taxonomy" id="28116"/>
    <lineage>
        <taxon>Bacteria</taxon>
        <taxon>Pseudomonadati</taxon>
        <taxon>Bacteroidota</taxon>
        <taxon>Bacteroidia</taxon>
        <taxon>Bacteroidales</taxon>
        <taxon>Bacteroidaceae</taxon>
        <taxon>Bacteroides</taxon>
    </lineage>
</organism>
<dbReference type="EMBL" id="FMYE01000007">
    <property type="protein sequence ID" value="SDB76217.1"/>
    <property type="molecule type" value="Genomic_DNA"/>
</dbReference>
<name>A0A1G6G2J6_BACOV</name>
<keyword evidence="2" id="KW-0472">Membrane</keyword>
<feature type="coiled-coil region" evidence="1">
    <location>
        <begin position="93"/>
        <end position="133"/>
    </location>
</feature>
<dbReference type="RefSeq" id="WP_074557079.1">
    <property type="nucleotide sequence ID" value="NZ_FMYE01000007.1"/>
</dbReference>
<protein>
    <recommendedName>
        <fullName evidence="5">Mobilization protein</fullName>
    </recommendedName>
</protein>
<dbReference type="AlphaFoldDB" id="A0A1G6G2J6"/>
<proteinExistence type="predicted"/>
<evidence type="ECO:0000256" key="1">
    <source>
        <dbReference type="SAM" id="Coils"/>
    </source>
</evidence>
<evidence type="ECO:0000313" key="4">
    <source>
        <dbReference type="Proteomes" id="UP000183670"/>
    </source>
</evidence>
<sequence>MSNPTKEKIYFAIITNVVMLSIIAFIPLFFGDNLMADWYRTKVEILSSEHASIWIFLLLCLCTIMIIILFGRSLYNVKLPSTNISPKSNANYMQCDTDQLKDLTNELASLNKIAELKEKRRIANERLETHKMNLVKTYLHEELCIYMKEQELSMLIENVCRFTLENGFSPIPVVTDCRLSTLDLRHLVWNIGKRLSWNGNQCSIFLKVCFPIEMKELEIETIRRNLRQRGTCLIELDIPENGSFEFHNTHTS</sequence>
<feature type="transmembrane region" description="Helical" evidence="2">
    <location>
        <begin position="9"/>
        <end position="31"/>
    </location>
</feature>
<evidence type="ECO:0000313" key="3">
    <source>
        <dbReference type="EMBL" id="SDB76217.1"/>
    </source>
</evidence>
<accession>A0A1G6G2J6</accession>
<evidence type="ECO:0000256" key="2">
    <source>
        <dbReference type="SAM" id="Phobius"/>
    </source>
</evidence>
<gene>
    <name evidence="3" type="ORF">SAMN05192581_100739</name>
</gene>
<keyword evidence="2" id="KW-0812">Transmembrane</keyword>
<keyword evidence="2" id="KW-1133">Transmembrane helix</keyword>
<evidence type="ECO:0008006" key="5">
    <source>
        <dbReference type="Google" id="ProtNLM"/>
    </source>
</evidence>
<dbReference type="Proteomes" id="UP000183670">
    <property type="component" value="Unassembled WGS sequence"/>
</dbReference>
<feature type="transmembrane region" description="Helical" evidence="2">
    <location>
        <begin position="51"/>
        <end position="71"/>
    </location>
</feature>
<keyword evidence="1" id="KW-0175">Coiled coil</keyword>
<reference evidence="3 4" key="1">
    <citation type="submission" date="2016-10" db="EMBL/GenBank/DDBJ databases">
        <authorList>
            <person name="de Groot N.N."/>
        </authorList>
    </citation>
    <scope>NUCLEOTIDE SEQUENCE [LARGE SCALE GENOMIC DNA]</scope>
    <source>
        <strain evidence="3 4">NLAE-zl-C500</strain>
    </source>
</reference>